<keyword evidence="2" id="KW-1133">Transmembrane helix</keyword>
<evidence type="ECO:0000313" key="4">
    <source>
        <dbReference type="Proteomes" id="UP000639643"/>
    </source>
</evidence>
<protein>
    <submittedName>
        <fullName evidence="3">Uncharacterized protein</fullName>
    </submittedName>
</protein>
<dbReference type="AlphaFoldDB" id="A0A8H6N8D0"/>
<organism evidence="3 4">
    <name type="scientific">Colletotrichum musicola</name>
    <dbReference type="NCBI Taxonomy" id="2175873"/>
    <lineage>
        <taxon>Eukaryota</taxon>
        <taxon>Fungi</taxon>
        <taxon>Dikarya</taxon>
        <taxon>Ascomycota</taxon>
        <taxon>Pezizomycotina</taxon>
        <taxon>Sordariomycetes</taxon>
        <taxon>Hypocreomycetidae</taxon>
        <taxon>Glomerellales</taxon>
        <taxon>Glomerellaceae</taxon>
        <taxon>Colletotrichum</taxon>
        <taxon>Colletotrichum orchidearum species complex</taxon>
    </lineage>
</organism>
<keyword evidence="2" id="KW-0812">Transmembrane</keyword>
<feature type="region of interest" description="Disordered" evidence="1">
    <location>
        <begin position="47"/>
        <end position="71"/>
    </location>
</feature>
<proteinExistence type="predicted"/>
<sequence length="109" mass="11357">MYKVVRTRPGATAWRVGEGVGAMQCRLLLVVLMVVMVLGATPERCMERSLEGEEDEVKGGGVGGDEEEEEGDCTALTALSCCSAVRRGRGGATQRPPGDSANAGASVGW</sequence>
<evidence type="ECO:0000256" key="1">
    <source>
        <dbReference type="SAM" id="MobiDB-lite"/>
    </source>
</evidence>
<keyword evidence="2" id="KW-0472">Membrane</keyword>
<evidence type="ECO:0000313" key="3">
    <source>
        <dbReference type="EMBL" id="KAF6823999.1"/>
    </source>
</evidence>
<feature type="transmembrane region" description="Helical" evidence="2">
    <location>
        <begin position="20"/>
        <end position="40"/>
    </location>
</feature>
<keyword evidence="4" id="KW-1185">Reference proteome</keyword>
<evidence type="ECO:0000256" key="2">
    <source>
        <dbReference type="SAM" id="Phobius"/>
    </source>
</evidence>
<gene>
    <name evidence="3" type="ORF">CMUS01_10439</name>
</gene>
<dbReference type="EMBL" id="WIGM01000482">
    <property type="protein sequence ID" value="KAF6823999.1"/>
    <property type="molecule type" value="Genomic_DNA"/>
</dbReference>
<name>A0A8H6N8D0_9PEZI</name>
<reference evidence="3" key="1">
    <citation type="journal article" date="2020" name="Phytopathology">
        <title>Genome Sequence Resources of Colletotrichum truncatum, C. plurivorum, C. musicola, and C. sojae: Four Species Pathogenic to Soybean (Glycine max).</title>
        <authorList>
            <person name="Rogerio F."/>
            <person name="Boufleur T.R."/>
            <person name="Ciampi-Guillardi M."/>
            <person name="Sukno S.A."/>
            <person name="Thon M.R."/>
            <person name="Massola Junior N.S."/>
            <person name="Baroncelli R."/>
        </authorList>
    </citation>
    <scope>NUCLEOTIDE SEQUENCE</scope>
    <source>
        <strain evidence="3">LFN0074</strain>
    </source>
</reference>
<feature type="region of interest" description="Disordered" evidence="1">
    <location>
        <begin position="87"/>
        <end position="109"/>
    </location>
</feature>
<accession>A0A8H6N8D0</accession>
<comment type="caution">
    <text evidence="3">The sequence shown here is derived from an EMBL/GenBank/DDBJ whole genome shotgun (WGS) entry which is preliminary data.</text>
</comment>
<dbReference type="Proteomes" id="UP000639643">
    <property type="component" value="Unassembled WGS sequence"/>
</dbReference>